<reference evidence="1" key="1">
    <citation type="journal article" date="2004" name="Nature">
        <title>Genome duplication in the teleost fish Tetraodon nigroviridis reveals the early vertebrate proto-karyotype.</title>
        <authorList>
            <person name="Jaillon O."/>
            <person name="Aury J.-M."/>
            <person name="Brunet F."/>
            <person name="Petit J.-L."/>
            <person name="Stange-Thomann N."/>
            <person name="Mauceli E."/>
            <person name="Bouneau L."/>
            <person name="Fischer C."/>
            <person name="Ozouf-Costaz C."/>
            <person name="Bernot A."/>
            <person name="Nicaud S."/>
            <person name="Jaffe D."/>
            <person name="Fisher S."/>
            <person name="Lutfalla G."/>
            <person name="Dossat C."/>
            <person name="Segurens B."/>
            <person name="Dasilva C."/>
            <person name="Salanoubat M."/>
            <person name="Levy M."/>
            <person name="Boudet N."/>
            <person name="Castellano S."/>
            <person name="Anthouard V."/>
            <person name="Jubin C."/>
            <person name="Castelli V."/>
            <person name="Katinka M."/>
            <person name="Vacherie B."/>
            <person name="Biemont C."/>
            <person name="Skalli Z."/>
            <person name="Cattolico L."/>
            <person name="Poulain J."/>
            <person name="De Berardinis V."/>
            <person name="Cruaud C."/>
            <person name="Duprat S."/>
            <person name="Brottier P."/>
            <person name="Coutanceau J.-P."/>
            <person name="Gouzy J."/>
            <person name="Parra G."/>
            <person name="Lardier G."/>
            <person name="Chapple C."/>
            <person name="McKernan K.J."/>
            <person name="McEwan P."/>
            <person name="Bosak S."/>
            <person name="Kellis M."/>
            <person name="Volff J.-N."/>
            <person name="Guigo R."/>
            <person name="Zody M.C."/>
            <person name="Mesirov J."/>
            <person name="Lindblad-Toh K."/>
            <person name="Birren B."/>
            <person name="Nusbaum C."/>
            <person name="Kahn D."/>
            <person name="Robinson-Rechavi M."/>
            <person name="Laudet V."/>
            <person name="Schachter V."/>
            <person name="Quetier F."/>
            <person name="Saurin W."/>
            <person name="Scarpelli C."/>
            <person name="Wincker P."/>
            <person name="Lander E.S."/>
            <person name="Weissenbach J."/>
            <person name="Roest Crollius H."/>
        </authorList>
    </citation>
    <scope>NUCLEOTIDE SEQUENCE [LARGE SCALE GENOMIC DNA]</scope>
</reference>
<organism evidence="1">
    <name type="scientific">Tetraodon nigroviridis</name>
    <name type="common">Spotted green pufferfish</name>
    <name type="synonym">Chelonodon nigroviridis</name>
    <dbReference type="NCBI Taxonomy" id="99883"/>
    <lineage>
        <taxon>Eukaryota</taxon>
        <taxon>Metazoa</taxon>
        <taxon>Chordata</taxon>
        <taxon>Craniata</taxon>
        <taxon>Vertebrata</taxon>
        <taxon>Euteleostomi</taxon>
        <taxon>Actinopterygii</taxon>
        <taxon>Neopterygii</taxon>
        <taxon>Teleostei</taxon>
        <taxon>Neoteleostei</taxon>
        <taxon>Acanthomorphata</taxon>
        <taxon>Eupercaria</taxon>
        <taxon>Tetraodontiformes</taxon>
        <taxon>Tetradontoidea</taxon>
        <taxon>Tetraodontidae</taxon>
        <taxon>Tetraodon</taxon>
    </lineage>
</organism>
<accession>Q4SH49</accession>
<gene>
    <name evidence="1" type="ORF">GSTENG00018328001</name>
</gene>
<comment type="caution">
    <text evidence="1">The sequence shown here is derived from an EMBL/GenBank/DDBJ whole genome shotgun (WGS) entry which is preliminary data.</text>
</comment>
<name>Q4SH49_TETNG</name>
<sequence length="44" mass="5280">MDARDSVRMRYEKRLREGLEDTSGYNQSIGSFERFTKVSRQCLY</sequence>
<reference evidence="1" key="2">
    <citation type="submission" date="2004-02" db="EMBL/GenBank/DDBJ databases">
        <authorList>
            <consortium name="Genoscope"/>
            <consortium name="Whitehead Institute Centre for Genome Research"/>
        </authorList>
    </citation>
    <scope>NUCLEOTIDE SEQUENCE</scope>
</reference>
<proteinExistence type="predicted"/>
<dbReference type="AlphaFoldDB" id="Q4SH49"/>
<protein>
    <submittedName>
        <fullName evidence="1">(spotted green pufferfish) hypothetical protein</fullName>
    </submittedName>
</protein>
<evidence type="ECO:0000313" key="1">
    <source>
        <dbReference type="EMBL" id="CAG00033.1"/>
    </source>
</evidence>
<dbReference type="KEGG" id="tng:GSTEN00018328G001"/>
<dbReference type="EMBL" id="CAAE01014587">
    <property type="protein sequence ID" value="CAG00033.1"/>
    <property type="molecule type" value="Genomic_DNA"/>
</dbReference>